<dbReference type="PANTHER" id="PTHR43639">
    <property type="entry name" value="OXIDOREDUCTASE, SHORT-CHAIN DEHYDROGENASE/REDUCTASE FAMILY (AFU_ORTHOLOGUE AFUA_5G02870)"/>
    <property type="match status" value="1"/>
</dbReference>
<dbReference type="InterPro" id="IPR036291">
    <property type="entry name" value="NAD(P)-bd_dom_sf"/>
</dbReference>
<reference evidence="13" key="1">
    <citation type="submission" date="2017-02" db="EMBL/GenBank/DDBJ databases">
        <authorList>
            <person name="Varghese N."/>
            <person name="Submissions S."/>
        </authorList>
    </citation>
    <scope>NUCLEOTIDE SEQUENCE [LARGE SCALE GENOMIC DNA]</scope>
    <source>
        <strain evidence="13">DSM 22720</strain>
    </source>
</reference>
<evidence type="ECO:0000256" key="6">
    <source>
        <dbReference type="ARBA" id="ARBA00038212"/>
    </source>
</evidence>
<evidence type="ECO:0000256" key="5">
    <source>
        <dbReference type="ARBA" id="ARBA00037508"/>
    </source>
</evidence>
<evidence type="ECO:0000256" key="10">
    <source>
        <dbReference type="ARBA" id="ARBA00048873"/>
    </source>
</evidence>
<dbReference type="AlphaFoldDB" id="A0A1T4UDE1"/>
<dbReference type="Pfam" id="PF13561">
    <property type="entry name" value="adh_short_C2"/>
    <property type="match status" value="1"/>
</dbReference>
<dbReference type="EC" id="1.5.1.3" evidence="1"/>
<comment type="similarity">
    <text evidence="6">Belongs to the short-chain dehydrogenases/reductases (SDR) family. FolM subfamily.</text>
</comment>
<comment type="catalytic activity">
    <reaction evidence="10">
        <text>(6S)-5,6,7,8-tetrahydrofolate + NADP(+) = 7,8-dihydrofolate + NADPH + H(+)</text>
        <dbReference type="Rhea" id="RHEA:15009"/>
        <dbReference type="ChEBI" id="CHEBI:15378"/>
        <dbReference type="ChEBI" id="CHEBI:57451"/>
        <dbReference type="ChEBI" id="CHEBI:57453"/>
        <dbReference type="ChEBI" id="CHEBI:57783"/>
        <dbReference type="ChEBI" id="CHEBI:58349"/>
        <dbReference type="EC" id="1.5.1.3"/>
    </reaction>
</comment>
<dbReference type="Gene3D" id="3.40.50.720">
    <property type="entry name" value="NAD(P)-binding Rossmann-like Domain"/>
    <property type="match status" value="1"/>
</dbReference>
<keyword evidence="3" id="KW-0521">NADP</keyword>
<evidence type="ECO:0000256" key="4">
    <source>
        <dbReference type="ARBA" id="ARBA00023002"/>
    </source>
</evidence>
<dbReference type="RefSeq" id="WP_078751883.1">
    <property type="nucleotide sequence ID" value="NZ_FUXU01000013.1"/>
</dbReference>
<gene>
    <name evidence="12" type="ORF">SAMN02745132_01462</name>
</gene>
<dbReference type="EC" id="1.5.1.50" evidence="7"/>
<dbReference type="InterPro" id="IPR002347">
    <property type="entry name" value="SDR_fam"/>
</dbReference>
<dbReference type="OrthoDB" id="9793499at2"/>
<evidence type="ECO:0000313" key="12">
    <source>
        <dbReference type="EMBL" id="SKA50765.1"/>
    </source>
</evidence>
<accession>A0A1T4UDE1</accession>
<keyword evidence="2" id="KW-0554">One-carbon metabolism</keyword>
<comment type="catalytic activity">
    <reaction evidence="11">
        <text>7,8-dihydromonapterin + NADPH + H(+) = 5,6,7,8-tetrahydromonapterin + NADP(+)</text>
        <dbReference type="Rhea" id="RHEA:34847"/>
        <dbReference type="ChEBI" id="CHEBI:15378"/>
        <dbReference type="ChEBI" id="CHEBI:57783"/>
        <dbReference type="ChEBI" id="CHEBI:58349"/>
        <dbReference type="ChEBI" id="CHEBI:71175"/>
        <dbReference type="ChEBI" id="CHEBI:71177"/>
        <dbReference type="EC" id="1.5.1.50"/>
    </reaction>
</comment>
<dbReference type="PANTHER" id="PTHR43639:SF6">
    <property type="entry name" value="DIHYDROMONAPTERIN REDUCTASE"/>
    <property type="match status" value="1"/>
</dbReference>
<evidence type="ECO:0000256" key="2">
    <source>
        <dbReference type="ARBA" id="ARBA00022563"/>
    </source>
</evidence>
<dbReference type="PRINTS" id="PR00081">
    <property type="entry name" value="GDHRDH"/>
</dbReference>
<evidence type="ECO:0000256" key="11">
    <source>
        <dbReference type="ARBA" id="ARBA00049376"/>
    </source>
</evidence>
<proteinExistence type="inferred from homology"/>
<evidence type="ECO:0000313" key="13">
    <source>
        <dbReference type="Proteomes" id="UP000190162"/>
    </source>
</evidence>
<evidence type="ECO:0000256" key="3">
    <source>
        <dbReference type="ARBA" id="ARBA00022857"/>
    </source>
</evidence>
<comment type="function">
    <text evidence="5">Catalyzes the reduction of dihydromonapterin to tetrahydromonapterin. Also has lower activity with dihydrofolate.</text>
</comment>
<dbReference type="EMBL" id="FUXU01000013">
    <property type="protein sequence ID" value="SKA50765.1"/>
    <property type="molecule type" value="Genomic_DNA"/>
</dbReference>
<dbReference type="Proteomes" id="UP000190162">
    <property type="component" value="Unassembled WGS sequence"/>
</dbReference>
<name>A0A1T4UDE1_9GAMM</name>
<dbReference type="PROSITE" id="PS00061">
    <property type="entry name" value="ADH_SHORT"/>
    <property type="match status" value="1"/>
</dbReference>
<evidence type="ECO:0000256" key="8">
    <source>
        <dbReference type="ARBA" id="ARBA00039631"/>
    </source>
</evidence>
<sequence length="235" mass="25611">MEQETIVITGAGQRIGFALAKHFNAQGFSVVVSYRTERQGVAELKAMGVECIPADFGSDKGIHQFSRAVAEKHNSIRAIIHNASDWNCEKDTDDYAALLDQMMQVHVKAPYLINLALAPFLSSHVSADIIHFTDYVVRKGSAKHIAYSASKAALENMTLSFAQKLAPNVKVNSIAPALIMFNETDDDAYKEKALSKSLMGVAPGEEEVVNAVDFIMKSNYMTGQSVNLDGGRALK</sequence>
<evidence type="ECO:0000256" key="1">
    <source>
        <dbReference type="ARBA" id="ARBA00012856"/>
    </source>
</evidence>
<evidence type="ECO:0000256" key="7">
    <source>
        <dbReference type="ARBA" id="ARBA00039145"/>
    </source>
</evidence>
<organism evidence="12 13">
    <name type="scientific">Enterovibrio nigricans DSM 22720</name>
    <dbReference type="NCBI Taxonomy" id="1121868"/>
    <lineage>
        <taxon>Bacteria</taxon>
        <taxon>Pseudomonadati</taxon>
        <taxon>Pseudomonadota</taxon>
        <taxon>Gammaproteobacteria</taxon>
        <taxon>Vibrionales</taxon>
        <taxon>Vibrionaceae</taxon>
        <taxon>Enterovibrio</taxon>
    </lineage>
</organism>
<keyword evidence="13" id="KW-1185">Reference proteome</keyword>
<dbReference type="InterPro" id="IPR020904">
    <property type="entry name" value="Sc_DH/Rdtase_CS"/>
</dbReference>
<dbReference type="NCBIfam" id="NF005066">
    <property type="entry name" value="PRK06483.1"/>
    <property type="match status" value="1"/>
</dbReference>
<protein>
    <recommendedName>
        <fullName evidence="8">Dihydromonapterin reductase</fullName>
        <ecNumber evidence="1">1.5.1.3</ecNumber>
        <ecNumber evidence="7">1.5.1.50</ecNumber>
    </recommendedName>
    <alternativeName>
        <fullName evidence="9">Dihydrofolate reductase</fullName>
    </alternativeName>
</protein>
<dbReference type="SUPFAM" id="SSF51735">
    <property type="entry name" value="NAD(P)-binding Rossmann-fold domains"/>
    <property type="match status" value="1"/>
</dbReference>
<dbReference type="GO" id="GO:0006730">
    <property type="term" value="P:one-carbon metabolic process"/>
    <property type="evidence" value="ECO:0007669"/>
    <property type="project" value="UniProtKB-KW"/>
</dbReference>
<dbReference type="GO" id="GO:0004146">
    <property type="term" value="F:dihydrofolate reductase activity"/>
    <property type="evidence" value="ECO:0007669"/>
    <property type="project" value="UniProtKB-EC"/>
</dbReference>
<evidence type="ECO:0000256" key="9">
    <source>
        <dbReference type="ARBA" id="ARBA00042299"/>
    </source>
</evidence>
<keyword evidence="4" id="KW-0560">Oxidoreductase</keyword>